<feature type="compositionally biased region" description="Low complexity" evidence="6">
    <location>
        <begin position="658"/>
        <end position="681"/>
    </location>
</feature>
<reference evidence="8" key="1">
    <citation type="submission" date="2021-11" db="EMBL/GenBank/DDBJ databases">
        <authorList>
            <person name="Schell T."/>
        </authorList>
    </citation>
    <scope>NUCLEOTIDE SEQUENCE</scope>
    <source>
        <strain evidence="8">M5</strain>
    </source>
</reference>
<dbReference type="SMART" id="SM00355">
    <property type="entry name" value="ZnF_C2H2"/>
    <property type="match status" value="3"/>
</dbReference>
<dbReference type="FunFam" id="3.30.160.60:FF:000159">
    <property type="entry name" value="Mds1 and evi1 complex locus protein"/>
    <property type="match status" value="1"/>
</dbReference>
<organism evidence="8 9">
    <name type="scientific">Daphnia galeata</name>
    <dbReference type="NCBI Taxonomy" id="27404"/>
    <lineage>
        <taxon>Eukaryota</taxon>
        <taxon>Metazoa</taxon>
        <taxon>Ecdysozoa</taxon>
        <taxon>Arthropoda</taxon>
        <taxon>Crustacea</taxon>
        <taxon>Branchiopoda</taxon>
        <taxon>Diplostraca</taxon>
        <taxon>Cladocera</taxon>
        <taxon>Anomopoda</taxon>
        <taxon>Daphniidae</taxon>
        <taxon>Daphnia</taxon>
    </lineage>
</organism>
<feature type="compositionally biased region" description="Low complexity" evidence="6">
    <location>
        <begin position="578"/>
        <end position="594"/>
    </location>
</feature>
<dbReference type="GO" id="GO:0000981">
    <property type="term" value="F:DNA-binding transcription factor activity, RNA polymerase II-specific"/>
    <property type="evidence" value="ECO:0007669"/>
    <property type="project" value="TreeGrafter"/>
</dbReference>
<gene>
    <name evidence="8" type="ORF">DGAL_LOCUS2037</name>
</gene>
<evidence type="ECO:0000256" key="4">
    <source>
        <dbReference type="ARBA" id="ARBA00022833"/>
    </source>
</evidence>
<dbReference type="Proteomes" id="UP000789390">
    <property type="component" value="Unassembled WGS sequence"/>
</dbReference>
<evidence type="ECO:0000259" key="7">
    <source>
        <dbReference type="PROSITE" id="PS50157"/>
    </source>
</evidence>
<dbReference type="InterPro" id="IPR013087">
    <property type="entry name" value="Znf_C2H2_type"/>
</dbReference>
<dbReference type="SUPFAM" id="SSF57667">
    <property type="entry name" value="beta-beta-alpha zinc fingers"/>
    <property type="match status" value="2"/>
</dbReference>
<feature type="compositionally biased region" description="Low complexity" evidence="6">
    <location>
        <begin position="151"/>
        <end position="162"/>
    </location>
</feature>
<protein>
    <recommendedName>
        <fullName evidence="7">C2H2-type domain-containing protein</fullName>
    </recommendedName>
</protein>
<evidence type="ECO:0000256" key="6">
    <source>
        <dbReference type="SAM" id="MobiDB-lite"/>
    </source>
</evidence>
<accession>A0A8J2WHP6</accession>
<feature type="compositionally biased region" description="Polar residues" evidence="6">
    <location>
        <begin position="1"/>
        <end position="10"/>
    </location>
</feature>
<dbReference type="FunFam" id="3.30.160.60:FF:000112">
    <property type="entry name" value="Mds1 and evi1 complex locus protein"/>
    <property type="match status" value="1"/>
</dbReference>
<dbReference type="OrthoDB" id="9368434at2759"/>
<feature type="domain" description="C2H2-type" evidence="7">
    <location>
        <begin position="470"/>
        <end position="497"/>
    </location>
</feature>
<comment type="caution">
    <text evidence="8">The sequence shown here is derived from an EMBL/GenBank/DDBJ whole genome shotgun (WGS) entry which is preliminary data.</text>
</comment>
<feature type="region of interest" description="Disordered" evidence="6">
    <location>
        <begin position="151"/>
        <end position="186"/>
    </location>
</feature>
<feature type="compositionally biased region" description="Low complexity" evidence="6">
    <location>
        <begin position="276"/>
        <end position="311"/>
    </location>
</feature>
<evidence type="ECO:0000256" key="5">
    <source>
        <dbReference type="PROSITE-ProRule" id="PRU00042"/>
    </source>
</evidence>
<sequence length="715" mass="77808">MNSQSLTPSLTADRRRRRPQSIAIAPIETQQQDTADSSAVAAATAYYQHCWDVLMKADSLHHHHHHRHHPSDGRSPPPARSPLAMDHRHHHRLPHPPPPPPPSWMTAMAASTIPWPFIPQVTDSAAAATATQQLQIANMYASLFSRLQQQQQQLSASHHSNSSGGGELSPKQASVYPGPLSGDSSIGQAVPRLLRQLTVQIKPGNHQQEEEREQQEQGDHMPFDLSSRRPHSPSDESGAPLDLRIDGKKDRSSDNSPVRGRQDSPCPPLMIHNNRSPATSPVRPSSSSASYSSAPASPVRPSSSSGRATSSPLLCPSTLHPVMLEAMYRSMEKMPRFTPVFPGGPYPPNQPQHHQRPCPPLIHPATGLVSHHHNHHQASSSGSSYQRLGRQESASSNKTSASSTGVNKSRDRYSCKFCGKVFPRSANLTRHLRTHTGEQPYKCKYCDRSFSISSNLQRHVRNIHNKEKPFRCPLCDRCFGQQTNLDRHLKKHESDGPTILDEDRKRSRAAGMTAASGARPSGVQLLRPPATGFYYADLAAVAAQHHHQQQQHRRAAIPDLHHNISPILNSRLGMIGGSQSPVHSPAQSPSSSSSSDHDDAPMNKKARHLEIEEDDEEESVIESSPEEAEEEDDLANSKETIADEDLVENSVKDEADAASEAGSHSSSGVSNSSVGAPSSEGNAGVLSCEVTIHTDNKSPTLSPNSAAIIVVTPSS</sequence>
<evidence type="ECO:0000256" key="2">
    <source>
        <dbReference type="ARBA" id="ARBA00022737"/>
    </source>
</evidence>
<dbReference type="Pfam" id="PF00096">
    <property type="entry name" value="zf-C2H2"/>
    <property type="match status" value="3"/>
</dbReference>
<feature type="region of interest" description="Disordered" evidence="6">
    <location>
        <begin position="570"/>
        <end position="715"/>
    </location>
</feature>
<feature type="compositionally biased region" description="Acidic residues" evidence="6">
    <location>
        <begin position="611"/>
        <end position="634"/>
    </location>
</feature>
<dbReference type="PANTHER" id="PTHR24408">
    <property type="entry name" value="ZINC FINGER PROTEIN"/>
    <property type="match status" value="1"/>
</dbReference>
<dbReference type="EMBL" id="CAKKLH010000026">
    <property type="protein sequence ID" value="CAH0099879.1"/>
    <property type="molecule type" value="Genomic_DNA"/>
</dbReference>
<evidence type="ECO:0000256" key="1">
    <source>
        <dbReference type="ARBA" id="ARBA00022723"/>
    </source>
</evidence>
<evidence type="ECO:0000313" key="8">
    <source>
        <dbReference type="EMBL" id="CAH0099879.1"/>
    </source>
</evidence>
<evidence type="ECO:0000313" key="9">
    <source>
        <dbReference type="Proteomes" id="UP000789390"/>
    </source>
</evidence>
<feature type="compositionally biased region" description="Low complexity" evidence="6">
    <location>
        <begin position="393"/>
        <end position="404"/>
    </location>
</feature>
<dbReference type="InterPro" id="IPR036236">
    <property type="entry name" value="Znf_C2H2_sf"/>
</dbReference>
<feature type="region of interest" description="Disordered" evidence="6">
    <location>
        <begin position="1"/>
        <end position="36"/>
    </location>
</feature>
<dbReference type="AlphaFoldDB" id="A0A8J2WHP6"/>
<keyword evidence="9" id="KW-1185">Reference proteome</keyword>
<feature type="domain" description="C2H2-type" evidence="7">
    <location>
        <begin position="441"/>
        <end position="469"/>
    </location>
</feature>
<dbReference type="Gene3D" id="3.30.160.60">
    <property type="entry name" value="Classic Zinc Finger"/>
    <property type="match status" value="3"/>
</dbReference>
<dbReference type="GO" id="GO:0005634">
    <property type="term" value="C:nucleus"/>
    <property type="evidence" value="ECO:0007669"/>
    <property type="project" value="TreeGrafter"/>
</dbReference>
<feature type="compositionally biased region" description="Basic and acidic residues" evidence="6">
    <location>
        <begin position="243"/>
        <end position="253"/>
    </location>
</feature>
<dbReference type="FunFam" id="3.30.160.60:FF:000929">
    <property type="entry name" value="Uncharacterized protein, isoform B"/>
    <property type="match status" value="1"/>
</dbReference>
<feature type="domain" description="C2H2-type" evidence="7">
    <location>
        <begin position="413"/>
        <end position="440"/>
    </location>
</feature>
<feature type="region of interest" description="Disordered" evidence="6">
    <location>
        <begin position="339"/>
        <end position="410"/>
    </location>
</feature>
<keyword evidence="3 5" id="KW-0863">Zinc-finger</keyword>
<keyword evidence="1" id="KW-0479">Metal-binding</keyword>
<feature type="region of interest" description="Disordered" evidence="6">
    <location>
        <begin position="504"/>
        <end position="523"/>
    </location>
</feature>
<dbReference type="GO" id="GO:0043565">
    <property type="term" value="F:sequence-specific DNA binding"/>
    <property type="evidence" value="ECO:0007669"/>
    <property type="project" value="TreeGrafter"/>
</dbReference>
<dbReference type="PANTHER" id="PTHR24408:SF58">
    <property type="entry name" value="TRANSCRIPTION FACTOR (TFIIIA), PUTATIVE (AFU_ORTHOLOGUE AFUA_1G05150)-RELATED"/>
    <property type="match status" value="1"/>
</dbReference>
<feature type="region of interest" description="Disordered" evidence="6">
    <location>
        <begin position="204"/>
        <end position="316"/>
    </location>
</feature>
<dbReference type="GO" id="GO:0008270">
    <property type="term" value="F:zinc ion binding"/>
    <property type="evidence" value="ECO:0007669"/>
    <property type="project" value="UniProtKB-KW"/>
</dbReference>
<keyword evidence="4" id="KW-0862">Zinc</keyword>
<name>A0A8J2WHP6_9CRUS</name>
<proteinExistence type="predicted"/>
<dbReference type="PROSITE" id="PS00028">
    <property type="entry name" value="ZINC_FINGER_C2H2_1"/>
    <property type="match status" value="3"/>
</dbReference>
<feature type="region of interest" description="Disordered" evidence="6">
    <location>
        <begin position="62"/>
        <end position="107"/>
    </location>
</feature>
<keyword evidence="2" id="KW-0677">Repeat</keyword>
<dbReference type="PROSITE" id="PS50157">
    <property type="entry name" value="ZINC_FINGER_C2H2_2"/>
    <property type="match status" value="3"/>
</dbReference>
<evidence type="ECO:0000256" key="3">
    <source>
        <dbReference type="ARBA" id="ARBA00022771"/>
    </source>
</evidence>